<evidence type="ECO:0000256" key="2">
    <source>
        <dbReference type="SAM" id="Phobius"/>
    </source>
</evidence>
<dbReference type="AlphaFoldDB" id="A0A1C5G834"/>
<keyword evidence="2" id="KW-0812">Transmembrane</keyword>
<name>A0A1C5G834_MICEH</name>
<proteinExistence type="predicted"/>
<gene>
    <name evidence="3" type="ORF">GA0070610_2138</name>
</gene>
<evidence type="ECO:0000313" key="3">
    <source>
        <dbReference type="EMBL" id="SCG15887.1"/>
    </source>
</evidence>
<feature type="compositionally biased region" description="Low complexity" evidence="1">
    <location>
        <begin position="88"/>
        <end position="98"/>
    </location>
</feature>
<evidence type="ECO:0000256" key="1">
    <source>
        <dbReference type="SAM" id="MobiDB-lite"/>
    </source>
</evidence>
<keyword evidence="4" id="KW-1185">Reference proteome</keyword>
<feature type="region of interest" description="Disordered" evidence="1">
    <location>
        <begin position="88"/>
        <end position="124"/>
    </location>
</feature>
<protein>
    <recommendedName>
        <fullName evidence="5">Transglycosylase associated protein</fullName>
    </recommendedName>
</protein>
<dbReference type="RefSeq" id="WP_088999852.1">
    <property type="nucleotide sequence ID" value="NZ_JBEZEO010000014.1"/>
</dbReference>
<feature type="transmembrane region" description="Helical" evidence="2">
    <location>
        <begin position="30"/>
        <end position="53"/>
    </location>
</feature>
<keyword evidence="2" id="KW-0472">Membrane</keyword>
<dbReference type="GeneID" id="95801954"/>
<keyword evidence="2" id="KW-1133">Transmembrane helix</keyword>
<dbReference type="EMBL" id="LT607733">
    <property type="protein sequence ID" value="SCG15887.1"/>
    <property type="molecule type" value="Genomic_DNA"/>
</dbReference>
<feature type="transmembrane region" description="Helical" evidence="2">
    <location>
        <begin position="6"/>
        <end position="23"/>
    </location>
</feature>
<evidence type="ECO:0000313" key="4">
    <source>
        <dbReference type="Proteomes" id="UP000198251"/>
    </source>
</evidence>
<reference evidence="3 4" key="1">
    <citation type="submission" date="2016-06" db="EMBL/GenBank/DDBJ databases">
        <authorList>
            <person name="Kjaerup R.B."/>
            <person name="Dalgaard T.S."/>
            <person name="Juul-Madsen H.R."/>
        </authorList>
    </citation>
    <scope>NUCLEOTIDE SEQUENCE [LARGE SCALE GENOMIC DNA]</scope>
    <source>
        <strain evidence="3 4">DSM 43913</strain>
    </source>
</reference>
<sequence>MTVAGIVTALAVGLLVAGVGWRITPRRREVPLWLALVAGIVTALLGVILARIVGLDTDRSGAWRVAVPAGSAVLGVVLVAATAGGPRRAAAAPRGTGPDLDTAQTPPVAGRRMARPDLPWRKTP</sequence>
<feature type="compositionally biased region" description="Basic and acidic residues" evidence="1">
    <location>
        <begin position="114"/>
        <end position="124"/>
    </location>
</feature>
<dbReference type="Proteomes" id="UP000198251">
    <property type="component" value="Chromosome I"/>
</dbReference>
<accession>A0A1C5G834</accession>
<evidence type="ECO:0008006" key="5">
    <source>
        <dbReference type="Google" id="ProtNLM"/>
    </source>
</evidence>
<organism evidence="3 4">
    <name type="scientific">Micromonospora echinofusca</name>
    <dbReference type="NCBI Taxonomy" id="47858"/>
    <lineage>
        <taxon>Bacteria</taxon>
        <taxon>Bacillati</taxon>
        <taxon>Actinomycetota</taxon>
        <taxon>Actinomycetes</taxon>
        <taxon>Micromonosporales</taxon>
        <taxon>Micromonosporaceae</taxon>
        <taxon>Micromonospora</taxon>
    </lineage>
</organism>
<feature type="transmembrane region" description="Helical" evidence="2">
    <location>
        <begin position="65"/>
        <end position="84"/>
    </location>
</feature>